<gene>
    <name evidence="2" type="ORF">H9968_01130</name>
</gene>
<accession>A0A9D2EIW3</accession>
<evidence type="ECO:0000313" key="2">
    <source>
        <dbReference type="EMBL" id="HIZ38519.1"/>
    </source>
</evidence>
<dbReference type="AlphaFoldDB" id="A0A9D2EIW3"/>
<feature type="domain" description="CobW/HypB/UreG nucleotide-binding" evidence="1">
    <location>
        <begin position="5"/>
        <end position="172"/>
    </location>
</feature>
<dbReference type="PANTHER" id="PTHR13748:SF62">
    <property type="entry name" value="COBW DOMAIN-CONTAINING PROTEIN"/>
    <property type="match status" value="1"/>
</dbReference>
<dbReference type="Proteomes" id="UP000824049">
    <property type="component" value="Unassembled WGS sequence"/>
</dbReference>
<organism evidence="2 3">
    <name type="scientific">Candidatus Anaerobutyricum stercoris</name>
    <dbReference type="NCBI Taxonomy" id="2838457"/>
    <lineage>
        <taxon>Bacteria</taxon>
        <taxon>Bacillati</taxon>
        <taxon>Bacillota</taxon>
        <taxon>Clostridia</taxon>
        <taxon>Lachnospirales</taxon>
        <taxon>Lachnospiraceae</taxon>
        <taxon>Anaerobutyricum</taxon>
    </lineage>
</organism>
<dbReference type="InterPro" id="IPR051316">
    <property type="entry name" value="Zinc-reg_GTPase_activator"/>
</dbReference>
<dbReference type="EMBL" id="DXBR01000012">
    <property type="protein sequence ID" value="HIZ38519.1"/>
    <property type="molecule type" value="Genomic_DNA"/>
</dbReference>
<comment type="caution">
    <text evidence="2">The sequence shown here is derived from an EMBL/GenBank/DDBJ whole genome shotgun (WGS) entry which is preliminary data.</text>
</comment>
<dbReference type="PANTHER" id="PTHR13748">
    <property type="entry name" value="COBW-RELATED"/>
    <property type="match status" value="1"/>
</dbReference>
<dbReference type="GO" id="GO:0005737">
    <property type="term" value="C:cytoplasm"/>
    <property type="evidence" value="ECO:0007669"/>
    <property type="project" value="TreeGrafter"/>
</dbReference>
<proteinExistence type="predicted"/>
<name>A0A9D2EIW3_9FIRM</name>
<reference evidence="2" key="2">
    <citation type="submission" date="2021-04" db="EMBL/GenBank/DDBJ databases">
        <authorList>
            <person name="Gilroy R."/>
        </authorList>
    </citation>
    <scope>NUCLEOTIDE SEQUENCE</scope>
    <source>
        <strain evidence="2">CHK179-28034</strain>
    </source>
</reference>
<dbReference type="InterPro" id="IPR003495">
    <property type="entry name" value="CobW/HypB/UreG_nucleotide-bd"/>
</dbReference>
<dbReference type="Pfam" id="PF02492">
    <property type="entry name" value="cobW"/>
    <property type="match status" value="1"/>
</dbReference>
<protein>
    <submittedName>
        <fullName evidence="2">GTPase (G3E family)</fullName>
    </submittedName>
</protein>
<evidence type="ECO:0000313" key="3">
    <source>
        <dbReference type="Proteomes" id="UP000824049"/>
    </source>
</evidence>
<sequence length="333" mass="37569">MIKVDLITGFLGAGKTTFIKKYAKYLMDQGLTIGILENDYGAVNVDMMLLQELQGDQCDLAMVAGACDADCHRRRFKTKLIAMGMSGYDRVLIEPSGIFDVDEFYDVLYEEPLNRWYETGNVIAIVDGGLEDKLSEQSEFLLASQIAGAGTILLSKTDQCSEEEIDRTIRHMNCAMEEAHCERRFQDEIICKDWDSLTDSDWEKITSGGYVHASYVKKPLEEENAYSTQYYLDIHLPSPENGLEALIRQVMEDPSCGNIFRIKGFLKWKSGADQDLSEEFSAQPEDASPGWLEINATRKNIRLEPIAKGQEVLIVIGENLNKEKIDSYFAAYV</sequence>
<evidence type="ECO:0000259" key="1">
    <source>
        <dbReference type="Pfam" id="PF02492"/>
    </source>
</evidence>
<dbReference type="SUPFAM" id="SSF52540">
    <property type="entry name" value="P-loop containing nucleoside triphosphate hydrolases"/>
    <property type="match status" value="1"/>
</dbReference>
<dbReference type="Gene3D" id="3.40.50.300">
    <property type="entry name" value="P-loop containing nucleotide triphosphate hydrolases"/>
    <property type="match status" value="1"/>
</dbReference>
<reference evidence="2" key="1">
    <citation type="journal article" date="2021" name="PeerJ">
        <title>Extensive microbial diversity within the chicken gut microbiome revealed by metagenomics and culture.</title>
        <authorList>
            <person name="Gilroy R."/>
            <person name="Ravi A."/>
            <person name="Getino M."/>
            <person name="Pursley I."/>
            <person name="Horton D.L."/>
            <person name="Alikhan N.F."/>
            <person name="Baker D."/>
            <person name="Gharbi K."/>
            <person name="Hall N."/>
            <person name="Watson M."/>
            <person name="Adriaenssens E.M."/>
            <person name="Foster-Nyarko E."/>
            <person name="Jarju S."/>
            <person name="Secka A."/>
            <person name="Antonio M."/>
            <person name="Oren A."/>
            <person name="Chaudhuri R.R."/>
            <person name="La Ragione R."/>
            <person name="Hildebrand F."/>
            <person name="Pallen M.J."/>
        </authorList>
    </citation>
    <scope>NUCLEOTIDE SEQUENCE</scope>
    <source>
        <strain evidence="2">CHK179-28034</strain>
    </source>
</reference>
<dbReference type="InterPro" id="IPR027417">
    <property type="entry name" value="P-loop_NTPase"/>
</dbReference>